<accession>A0AAD6GM87</accession>
<keyword evidence="3" id="KW-1185">Reference proteome</keyword>
<proteinExistence type="predicted"/>
<dbReference type="Proteomes" id="UP001220324">
    <property type="component" value="Unassembled WGS sequence"/>
</dbReference>
<feature type="transmembrane region" description="Helical" evidence="1">
    <location>
        <begin position="20"/>
        <end position="42"/>
    </location>
</feature>
<organism evidence="2 3">
    <name type="scientific">Penicillium frequentans</name>
    <dbReference type="NCBI Taxonomy" id="3151616"/>
    <lineage>
        <taxon>Eukaryota</taxon>
        <taxon>Fungi</taxon>
        <taxon>Dikarya</taxon>
        <taxon>Ascomycota</taxon>
        <taxon>Pezizomycotina</taxon>
        <taxon>Eurotiomycetes</taxon>
        <taxon>Eurotiomycetidae</taxon>
        <taxon>Eurotiales</taxon>
        <taxon>Aspergillaceae</taxon>
        <taxon>Penicillium</taxon>
    </lineage>
</organism>
<sequence length="76" mass="8261">MTTSETEPSLSADEQYQQSLTYGLIISTGLLSIMICSLRLYARAFILKRFGMDDIAVCISLALDSSGFTMSAKGVK</sequence>
<evidence type="ECO:0000256" key="1">
    <source>
        <dbReference type="SAM" id="Phobius"/>
    </source>
</evidence>
<name>A0AAD6GM87_9EURO</name>
<dbReference type="EMBL" id="JAQIZZ010000001">
    <property type="protein sequence ID" value="KAJ5557523.1"/>
    <property type="molecule type" value="Genomic_DNA"/>
</dbReference>
<evidence type="ECO:0000313" key="2">
    <source>
        <dbReference type="EMBL" id="KAJ5557523.1"/>
    </source>
</evidence>
<evidence type="ECO:0000313" key="3">
    <source>
        <dbReference type="Proteomes" id="UP001220324"/>
    </source>
</evidence>
<dbReference type="AlphaFoldDB" id="A0AAD6GM87"/>
<keyword evidence="1" id="KW-0472">Membrane</keyword>
<comment type="caution">
    <text evidence="2">The sequence shown here is derived from an EMBL/GenBank/DDBJ whole genome shotgun (WGS) entry which is preliminary data.</text>
</comment>
<reference evidence="2 3" key="1">
    <citation type="journal article" date="2023" name="IMA Fungus">
        <title>Comparative genomic study of the Penicillium genus elucidates a diverse pangenome and 15 lateral gene transfer events.</title>
        <authorList>
            <person name="Petersen C."/>
            <person name="Sorensen T."/>
            <person name="Nielsen M.R."/>
            <person name="Sondergaard T.E."/>
            <person name="Sorensen J.L."/>
            <person name="Fitzpatrick D.A."/>
            <person name="Frisvad J.C."/>
            <person name="Nielsen K.L."/>
        </authorList>
    </citation>
    <scope>NUCLEOTIDE SEQUENCE [LARGE SCALE GENOMIC DNA]</scope>
    <source>
        <strain evidence="2 3">IBT 35679</strain>
    </source>
</reference>
<keyword evidence="1" id="KW-0812">Transmembrane</keyword>
<keyword evidence="1" id="KW-1133">Transmembrane helix</keyword>
<protein>
    <submittedName>
        <fullName evidence="2">Uncharacterized protein</fullName>
    </submittedName>
</protein>
<gene>
    <name evidence="2" type="ORF">N7494_001438</name>
</gene>